<proteinExistence type="predicted"/>
<organism evidence="2 3">
    <name type="scientific">Aeromicrobium endophyticum</name>
    <dbReference type="NCBI Taxonomy" id="2292704"/>
    <lineage>
        <taxon>Bacteria</taxon>
        <taxon>Bacillati</taxon>
        <taxon>Actinomycetota</taxon>
        <taxon>Actinomycetes</taxon>
        <taxon>Propionibacteriales</taxon>
        <taxon>Nocardioidaceae</taxon>
        <taxon>Aeromicrobium</taxon>
    </lineage>
</organism>
<feature type="signal peptide" evidence="1">
    <location>
        <begin position="1"/>
        <end position="27"/>
    </location>
</feature>
<dbReference type="SUPFAM" id="SSF55486">
    <property type="entry name" value="Metalloproteases ('zincins'), catalytic domain"/>
    <property type="match status" value="1"/>
</dbReference>
<sequence length="595" mass="61560">MRVVRRTSVLIAGALVASGIAMLPAQAGETSDPTTLAVEGTVRAVVVDRFGAEASSDHLYTVVTDAGAEIPVDLPEATPANGRFEGELVVDGDVEDALDAKDLLPREGSTIAQDTRAGRVAVAEAERQDTPLEVATSTVAPVTAAAVTTPKAHRAYVAVMTGRGSVEETDTQVASIVDGLMSYWKTESGGVISSFTRPRGIERFATSTAGPVSDSCGMASDPDEVWNEAANIFFQKYGVSFGRGSGNHLFVAMANECAGVLATDAGVAGVAAVGSDFSSEGPMSFSLGDIATQVGVHEIGHTFGLGHANLDVCGAPTVCGDGEYFDLYSPMSLAISLGSAVTSPVLDTAYRARLGVAGTSEVARLAAADSSPSRTVSLTARSAANGLRGLQVVDPISGQQYWVDYRSGTDRDAGSFYASRFGLGTTTYQLRYPTGVTVTSLSPSGELVLQTQRSAGGALGSFASGSQFVSPTGAVRIGVGAVSGPTAEVTVAFAPPAAPAPPVPSRLSPATPRISGTVKVGRTLRVKVGSWSPRPTFRYQWFANGRKISSKGTKASFRLTSKQKGQRITVRVTGTRAGYATVSKTSRRTTKVAPR</sequence>
<accession>A0A371PCW4</accession>
<comment type="caution">
    <text evidence="2">The sequence shown here is derived from an EMBL/GenBank/DDBJ whole genome shotgun (WGS) entry which is preliminary data.</text>
</comment>
<evidence type="ECO:0000256" key="1">
    <source>
        <dbReference type="SAM" id="SignalP"/>
    </source>
</evidence>
<keyword evidence="1" id="KW-0732">Signal</keyword>
<keyword evidence="3" id="KW-1185">Reference proteome</keyword>
<dbReference type="Proteomes" id="UP000265581">
    <property type="component" value="Unassembled WGS sequence"/>
</dbReference>
<feature type="chain" id="PRO_5016894449" description="Peptidase M11 gametolysin domain-containing protein" evidence="1">
    <location>
        <begin position="28"/>
        <end position="595"/>
    </location>
</feature>
<name>A0A371PCW4_9ACTN</name>
<evidence type="ECO:0000313" key="3">
    <source>
        <dbReference type="Proteomes" id="UP000265581"/>
    </source>
</evidence>
<evidence type="ECO:0000313" key="2">
    <source>
        <dbReference type="EMBL" id="REK73368.1"/>
    </source>
</evidence>
<dbReference type="EMBL" id="QUBR01000001">
    <property type="protein sequence ID" value="REK73368.1"/>
    <property type="molecule type" value="Genomic_DNA"/>
</dbReference>
<dbReference type="OrthoDB" id="220114at2"/>
<dbReference type="AlphaFoldDB" id="A0A371PCW4"/>
<gene>
    <name evidence="2" type="ORF">DX116_07400</name>
</gene>
<dbReference type="RefSeq" id="WP_119703480.1">
    <property type="nucleotide sequence ID" value="NZ_JBHSOI010000001.1"/>
</dbReference>
<protein>
    <recommendedName>
        <fullName evidence="4">Peptidase M11 gametolysin domain-containing protein</fullName>
    </recommendedName>
</protein>
<evidence type="ECO:0008006" key="4">
    <source>
        <dbReference type="Google" id="ProtNLM"/>
    </source>
</evidence>
<reference evidence="2 3" key="1">
    <citation type="submission" date="2018-08" db="EMBL/GenBank/DDBJ databases">
        <title>Aeromicrobium sp. M2KJ-4, whole genome shotgun sequence.</title>
        <authorList>
            <person name="Tuo L."/>
        </authorList>
    </citation>
    <scope>NUCLEOTIDE SEQUENCE [LARGE SCALE GENOMIC DNA]</scope>
    <source>
        <strain evidence="2 3">M2KJ-4</strain>
    </source>
</reference>
<dbReference type="Gene3D" id="2.60.40.2700">
    <property type="match status" value="1"/>
</dbReference>